<dbReference type="AlphaFoldDB" id="A0A346B0E6"/>
<evidence type="ECO:0000256" key="1">
    <source>
        <dbReference type="ARBA" id="ARBA00022801"/>
    </source>
</evidence>
<reference evidence="3 4" key="1">
    <citation type="submission" date="2018-05" db="EMBL/GenBank/DDBJ databases">
        <title>Complete genome sequence of Megasphaera sp. AJH120T, isolated from the ceca of a chicken.</title>
        <authorList>
            <person name="Maki J."/>
            <person name="Looft T."/>
        </authorList>
    </citation>
    <scope>NUCLEOTIDE SEQUENCE [LARGE SCALE GENOMIC DNA]</scope>
    <source>
        <strain evidence="3 4">AJH120</strain>
    </source>
</reference>
<evidence type="ECO:0000313" key="4">
    <source>
        <dbReference type="Proteomes" id="UP000254337"/>
    </source>
</evidence>
<dbReference type="EMBL" id="CP029462">
    <property type="protein sequence ID" value="AXL21589.1"/>
    <property type="molecule type" value="Genomic_DNA"/>
</dbReference>
<proteinExistence type="predicted"/>
<dbReference type="PANTHER" id="PTHR30404">
    <property type="entry name" value="N-ACETYLMURAMOYL-L-ALANINE AMIDASE"/>
    <property type="match status" value="1"/>
</dbReference>
<feature type="domain" description="MurNAc-LAA" evidence="2">
    <location>
        <begin position="60"/>
        <end position="167"/>
    </location>
</feature>
<accession>A0A346B0E6</accession>
<evidence type="ECO:0000259" key="2">
    <source>
        <dbReference type="SMART" id="SM00646"/>
    </source>
</evidence>
<dbReference type="SUPFAM" id="SSF53187">
    <property type="entry name" value="Zn-dependent exopeptidases"/>
    <property type="match status" value="1"/>
</dbReference>
<dbReference type="Pfam" id="PF01520">
    <property type="entry name" value="Amidase_3"/>
    <property type="match status" value="1"/>
</dbReference>
<keyword evidence="4" id="KW-1185">Reference proteome</keyword>
<dbReference type="InterPro" id="IPR050695">
    <property type="entry name" value="N-acetylmuramoyl_amidase_3"/>
</dbReference>
<evidence type="ECO:0000313" key="3">
    <source>
        <dbReference type="EMBL" id="AXL21589.1"/>
    </source>
</evidence>
<dbReference type="OrthoDB" id="9180606at2"/>
<dbReference type="RefSeq" id="WP_107195404.1">
    <property type="nucleotide sequence ID" value="NZ_CP029462.1"/>
</dbReference>
<dbReference type="Gene3D" id="3.40.630.40">
    <property type="entry name" value="Zn-dependent exopeptidases"/>
    <property type="match status" value="1"/>
</dbReference>
<dbReference type="PANTHER" id="PTHR30404:SF0">
    <property type="entry name" value="N-ACETYLMURAMOYL-L-ALANINE AMIDASE AMIC"/>
    <property type="match status" value="1"/>
</dbReference>
<protein>
    <submittedName>
        <fullName evidence="3">N-acetylmuramoyl-L-alanine amidase</fullName>
    </submittedName>
</protein>
<dbReference type="InterPro" id="IPR002508">
    <property type="entry name" value="MurNAc-LAA_cat"/>
</dbReference>
<dbReference type="GO" id="GO:0008745">
    <property type="term" value="F:N-acetylmuramoyl-L-alanine amidase activity"/>
    <property type="evidence" value="ECO:0007669"/>
    <property type="project" value="InterPro"/>
</dbReference>
<dbReference type="Proteomes" id="UP000254337">
    <property type="component" value="Chromosome"/>
</dbReference>
<keyword evidence="1" id="KW-0378">Hydrolase</keyword>
<dbReference type="CDD" id="cd02696">
    <property type="entry name" value="MurNAc-LAA"/>
    <property type="match status" value="1"/>
</dbReference>
<sequence>MKIYLNAGHDRLLDSGAVNEAMGLRECDLAYELAQNVKGYLERNGVAVLFGQQDNLYAVCGEANDAEADAFVSLHFNAFNKRAAGTETLISHTAESLLLGHAIQSNIKAVLNLPDRGLKERPGLFVLRNTVMPAVVVEVCFIDNDYDIRQYQSRADAVARAIATGIMQWPGMARKAA</sequence>
<organism evidence="3 4">
    <name type="scientific">Megasphaera stantonii</name>
    <dbReference type="NCBI Taxonomy" id="2144175"/>
    <lineage>
        <taxon>Bacteria</taxon>
        <taxon>Bacillati</taxon>
        <taxon>Bacillota</taxon>
        <taxon>Negativicutes</taxon>
        <taxon>Veillonellales</taxon>
        <taxon>Veillonellaceae</taxon>
        <taxon>Megasphaera</taxon>
    </lineage>
</organism>
<dbReference type="GO" id="GO:0009253">
    <property type="term" value="P:peptidoglycan catabolic process"/>
    <property type="evidence" value="ECO:0007669"/>
    <property type="project" value="InterPro"/>
</dbReference>
<gene>
    <name evidence="3" type="ORF">DKB62_08425</name>
</gene>
<name>A0A346B0E6_9FIRM</name>
<dbReference type="KEGG" id="meg:DKB62_08425"/>
<dbReference type="SMART" id="SM00646">
    <property type="entry name" value="Ami_3"/>
    <property type="match status" value="1"/>
</dbReference>
<dbReference type="GO" id="GO:0030288">
    <property type="term" value="C:outer membrane-bounded periplasmic space"/>
    <property type="evidence" value="ECO:0007669"/>
    <property type="project" value="TreeGrafter"/>
</dbReference>